<feature type="region of interest" description="Disordered" evidence="1">
    <location>
        <begin position="35"/>
        <end position="98"/>
    </location>
</feature>
<dbReference type="OrthoDB" id="6279522at2759"/>
<evidence type="ECO:0000313" key="2">
    <source>
        <dbReference type="EMBL" id="VDL58933.1"/>
    </source>
</evidence>
<evidence type="ECO:0000313" key="4">
    <source>
        <dbReference type="WBParaSite" id="HDID_0000661701-mRNA-1"/>
    </source>
</evidence>
<feature type="compositionally biased region" description="Low complexity" evidence="1">
    <location>
        <begin position="71"/>
        <end position="84"/>
    </location>
</feature>
<dbReference type="AlphaFoldDB" id="A0A0R3SNV2"/>
<gene>
    <name evidence="2" type="ORF">HDID_LOCUS6615</name>
</gene>
<reference evidence="4" key="1">
    <citation type="submission" date="2017-02" db="UniProtKB">
        <authorList>
            <consortium name="WormBaseParasite"/>
        </authorList>
    </citation>
    <scope>IDENTIFICATION</scope>
</reference>
<accession>A0A0R3SNV2</accession>
<organism evidence="4">
    <name type="scientific">Hymenolepis diminuta</name>
    <name type="common">Rat tapeworm</name>
    <dbReference type="NCBI Taxonomy" id="6216"/>
    <lineage>
        <taxon>Eukaryota</taxon>
        <taxon>Metazoa</taxon>
        <taxon>Spiralia</taxon>
        <taxon>Lophotrochozoa</taxon>
        <taxon>Platyhelminthes</taxon>
        <taxon>Cestoda</taxon>
        <taxon>Eucestoda</taxon>
        <taxon>Cyclophyllidea</taxon>
        <taxon>Hymenolepididae</taxon>
        <taxon>Hymenolepis</taxon>
    </lineage>
</organism>
<protein>
    <submittedName>
        <fullName evidence="4">Alba domain-containing protein</fullName>
    </submittedName>
</protein>
<name>A0A0R3SNV2_HYMDI</name>
<dbReference type="EMBL" id="UYSG01006352">
    <property type="protein sequence ID" value="VDL58933.1"/>
    <property type="molecule type" value="Genomic_DNA"/>
</dbReference>
<evidence type="ECO:0000313" key="3">
    <source>
        <dbReference type="Proteomes" id="UP000274504"/>
    </source>
</evidence>
<dbReference type="Proteomes" id="UP000274504">
    <property type="component" value="Unassembled WGS sequence"/>
</dbReference>
<evidence type="ECO:0000256" key="1">
    <source>
        <dbReference type="SAM" id="MobiDB-lite"/>
    </source>
</evidence>
<dbReference type="WBParaSite" id="HDID_0000661701-mRNA-1">
    <property type="protein sequence ID" value="HDID_0000661701-mRNA-1"/>
    <property type="gene ID" value="HDID_0000661701"/>
</dbReference>
<proteinExistence type="predicted"/>
<reference evidence="2 3" key="2">
    <citation type="submission" date="2018-11" db="EMBL/GenBank/DDBJ databases">
        <authorList>
            <consortium name="Pathogen Informatics"/>
        </authorList>
    </citation>
    <scope>NUCLEOTIDE SEQUENCE [LARGE SCALE GENOMIC DNA]</scope>
</reference>
<sequence>MMDNQASTILSNCDHVLLPLRQLASLLKSPEFTLATQKSSRHRRHQQFPPTTPSRLSRLTDANVELPPHLSSDSSHSTGDSFSDLQNEEDEALEEQGKMDIDPDELWLTVHSTLSANMAPSIVNRNGISSVGKKGASGPASPPIKLIPNLLLIAAGSLEAAIELFGRRLSKRLGLVRFKAHRNINKLLFLMECV</sequence>